<organism evidence="2 3">
    <name type="scientific">Mycobacterium phage Lumos</name>
    <dbReference type="NCBI Taxonomy" id="1701852"/>
    <lineage>
        <taxon>Viruses</taxon>
        <taxon>Duplodnaviria</taxon>
        <taxon>Heunggongvirae</taxon>
        <taxon>Uroviricota</taxon>
        <taxon>Caudoviricetes</taxon>
        <taxon>Vilmaviridae</taxon>
        <taxon>Lclasvirinae</taxon>
        <taxon>Lumosvirus</taxon>
        <taxon>Lumosvirus lumos</taxon>
    </lineage>
</organism>
<dbReference type="Proteomes" id="UP000223849">
    <property type="component" value="Segment"/>
</dbReference>
<evidence type="ECO:0000313" key="2">
    <source>
        <dbReference type="EMBL" id="ALA06562.1"/>
    </source>
</evidence>
<dbReference type="EMBL" id="KT372003">
    <property type="protein sequence ID" value="ALA06562.1"/>
    <property type="molecule type" value="Genomic_DNA"/>
</dbReference>
<protein>
    <submittedName>
        <fullName evidence="2">Uncharacterized protein</fullName>
    </submittedName>
</protein>
<evidence type="ECO:0000256" key="1">
    <source>
        <dbReference type="SAM" id="MobiDB-lite"/>
    </source>
</evidence>
<feature type="region of interest" description="Disordered" evidence="1">
    <location>
        <begin position="1"/>
        <end position="22"/>
    </location>
</feature>
<proteinExistence type="predicted"/>
<accession>A0A0K2CM14</accession>
<feature type="compositionally biased region" description="Basic and acidic residues" evidence="1">
    <location>
        <begin position="1"/>
        <end position="15"/>
    </location>
</feature>
<gene>
    <name evidence="2" type="ORF">SEA_LUMOS_46</name>
</gene>
<name>A0A0K2CM14_9CAUD</name>
<reference evidence="2 3" key="1">
    <citation type="submission" date="2015-08" db="EMBL/GenBank/DDBJ databases">
        <authorList>
            <person name="Davis N."/>
            <person name="Domingos A."/>
            <person name="Holland C."/>
            <person name="Houk L.J."/>
            <person name="Hueter N."/>
            <person name="Molina L."/>
            <person name="Sontag M."/>
            <person name="Saintfleur O."/>
            <person name="Swinford C."/>
            <person name="Villalobos-Ayala K."/>
            <person name="Carroll M."/>
            <person name="Cottrell-Yongye A."/>
            <person name="D'Elia T."/>
            <person name="Delesalle V.A."/>
            <person name="Bradley K.W."/>
            <person name="Asai D.J."/>
            <person name="Bowman C.A."/>
            <person name="Russell D.A."/>
            <person name="Pope W.H."/>
            <person name="Jacobs-Sera D."/>
            <person name="Hendrix R.W."/>
            <person name="Hatfull G.F."/>
        </authorList>
    </citation>
    <scope>NUCLEOTIDE SEQUENCE [LARGE SCALE GENOMIC DNA]</scope>
</reference>
<sequence length="72" mass="8215">MLDTAERKVTRRPDGDLTIEGTSVWMPADPKKLAQERAEVMQRLADLTRAELFLAATPTPTYMLRGDYYREG</sequence>
<keyword evidence="3" id="KW-1185">Reference proteome</keyword>
<evidence type="ECO:0000313" key="3">
    <source>
        <dbReference type="Proteomes" id="UP000223849"/>
    </source>
</evidence>